<accession>A0A0L6UUP8</accession>
<evidence type="ECO:0000313" key="2">
    <source>
        <dbReference type="Proteomes" id="UP000037035"/>
    </source>
</evidence>
<dbReference type="AlphaFoldDB" id="A0A0L6UUP8"/>
<keyword evidence="2" id="KW-1185">Reference proteome</keyword>
<proteinExistence type="predicted"/>
<gene>
    <name evidence="1" type="ORF">VP01_3749g5</name>
</gene>
<sequence length="141" mass="15430">MRSELSTGQNPTNLLMLIHKNNLKVRNSKLKCFAATAVRSYPFSDAVISSPKLVPYDQKLGLMGTVEKKLATRHMAPYQLRRMLAIQTKLASSQKAAGGRQPDKSLMSPANLLSDSKKFALASVQGLDHVRRTIIHPGCAG</sequence>
<organism evidence="1 2">
    <name type="scientific">Puccinia sorghi</name>
    <dbReference type="NCBI Taxonomy" id="27349"/>
    <lineage>
        <taxon>Eukaryota</taxon>
        <taxon>Fungi</taxon>
        <taxon>Dikarya</taxon>
        <taxon>Basidiomycota</taxon>
        <taxon>Pucciniomycotina</taxon>
        <taxon>Pucciniomycetes</taxon>
        <taxon>Pucciniales</taxon>
        <taxon>Pucciniaceae</taxon>
        <taxon>Puccinia</taxon>
    </lineage>
</organism>
<protein>
    <submittedName>
        <fullName evidence="1">Uncharacterized protein</fullName>
    </submittedName>
</protein>
<dbReference type="Proteomes" id="UP000037035">
    <property type="component" value="Unassembled WGS sequence"/>
</dbReference>
<dbReference type="EMBL" id="LAVV01008778">
    <property type="protein sequence ID" value="KNZ51967.1"/>
    <property type="molecule type" value="Genomic_DNA"/>
</dbReference>
<dbReference type="OrthoDB" id="2517817at2759"/>
<reference evidence="1 2" key="1">
    <citation type="submission" date="2015-08" db="EMBL/GenBank/DDBJ databases">
        <title>Next Generation Sequencing and Analysis of the Genome of Puccinia sorghi L Schw, the Causal Agent of Maize Common Rust.</title>
        <authorList>
            <person name="Rochi L."/>
            <person name="Burguener G."/>
            <person name="Darino M."/>
            <person name="Turjanski A."/>
            <person name="Kreff E."/>
            <person name="Dieguez M.J."/>
            <person name="Sacco F."/>
        </authorList>
    </citation>
    <scope>NUCLEOTIDE SEQUENCE [LARGE SCALE GENOMIC DNA]</scope>
    <source>
        <strain evidence="1 2">RO10H11247</strain>
    </source>
</reference>
<dbReference type="VEuPathDB" id="FungiDB:VP01_3749g5"/>
<evidence type="ECO:0000313" key="1">
    <source>
        <dbReference type="EMBL" id="KNZ51967.1"/>
    </source>
</evidence>
<name>A0A0L6UUP8_9BASI</name>
<comment type="caution">
    <text evidence="1">The sequence shown here is derived from an EMBL/GenBank/DDBJ whole genome shotgun (WGS) entry which is preliminary data.</text>
</comment>